<dbReference type="RefSeq" id="WP_317634716.1">
    <property type="nucleotide sequence ID" value="NZ_AP026802.1"/>
</dbReference>
<feature type="binding site" evidence="13">
    <location>
        <position position="237"/>
    </location>
    <ligand>
        <name>Zn(2+)</name>
        <dbReference type="ChEBI" id="CHEBI:29105"/>
    </ligand>
</feature>
<feature type="short sequence motif" description="'KMSKS' region" evidence="13">
    <location>
        <begin position="270"/>
        <end position="274"/>
    </location>
</feature>
<evidence type="ECO:0000256" key="13">
    <source>
        <dbReference type="HAMAP-Rule" id="MF_00041"/>
    </source>
</evidence>
<feature type="binding site" evidence="13">
    <location>
        <position position="212"/>
    </location>
    <ligand>
        <name>Zn(2+)</name>
        <dbReference type="ChEBI" id="CHEBI:29105"/>
    </ligand>
</feature>
<dbReference type="Pfam" id="PF09190">
    <property type="entry name" value="DALR_2"/>
    <property type="match status" value="1"/>
</dbReference>
<comment type="catalytic activity">
    <reaction evidence="12 13">
        <text>tRNA(Cys) + L-cysteine + ATP = L-cysteinyl-tRNA(Cys) + AMP + diphosphate</text>
        <dbReference type="Rhea" id="RHEA:17773"/>
        <dbReference type="Rhea" id="RHEA-COMP:9661"/>
        <dbReference type="Rhea" id="RHEA-COMP:9679"/>
        <dbReference type="ChEBI" id="CHEBI:30616"/>
        <dbReference type="ChEBI" id="CHEBI:33019"/>
        <dbReference type="ChEBI" id="CHEBI:35235"/>
        <dbReference type="ChEBI" id="CHEBI:78442"/>
        <dbReference type="ChEBI" id="CHEBI:78517"/>
        <dbReference type="ChEBI" id="CHEBI:456215"/>
        <dbReference type="EC" id="6.1.1.16"/>
    </reaction>
</comment>
<dbReference type="KEGG" id="xap:XA3_13300"/>
<evidence type="ECO:0000256" key="9">
    <source>
        <dbReference type="ARBA" id="ARBA00022840"/>
    </source>
</evidence>
<dbReference type="GO" id="GO:0006423">
    <property type="term" value="P:cysteinyl-tRNA aminoacylation"/>
    <property type="evidence" value="ECO:0007669"/>
    <property type="project" value="UniProtKB-UniRule"/>
</dbReference>
<dbReference type="AlphaFoldDB" id="A0AAU9CXY9"/>
<reference evidence="15 16" key="1">
    <citation type="journal article" date="2023" name="Microbiol. Spectr.">
        <title>Symbiosis of Carpenter Bees with Uncharacterized Lactic Acid Bacteria Showing NAD Auxotrophy.</title>
        <authorList>
            <person name="Kawasaki S."/>
            <person name="Ozawa K."/>
            <person name="Mori T."/>
            <person name="Yamamoto A."/>
            <person name="Ito M."/>
            <person name="Ohkuma M."/>
            <person name="Sakamoto M."/>
            <person name="Matsutani M."/>
        </authorList>
    </citation>
    <scope>NUCLEOTIDE SEQUENCE [LARGE SCALE GENOMIC DNA]</scope>
    <source>
        <strain evidence="15 16">XA3</strain>
    </source>
</reference>
<comment type="subcellular location">
    <subcellularLocation>
        <location evidence="1 13">Cytoplasm</location>
    </subcellularLocation>
</comment>
<keyword evidence="8 13" id="KW-0862">Zinc</keyword>
<keyword evidence="6 13" id="KW-0479">Metal-binding</keyword>
<evidence type="ECO:0000256" key="6">
    <source>
        <dbReference type="ARBA" id="ARBA00022723"/>
    </source>
</evidence>
<evidence type="ECO:0000256" key="5">
    <source>
        <dbReference type="ARBA" id="ARBA00022598"/>
    </source>
</evidence>
<dbReference type="SMART" id="SM00840">
    <property type="entry name" value="DALR_2"/>
    <property type="match status" value="1"/>
</dbReference>
<organism evidence="15 16">
    <name type="scientific">Xylocopilactobacillus apicola</name>
    <dbReference type="NCBI Taxonomy" id="2932184"/>
    <lineage>
        <taxon>Bacteria</taxon>
        <taxon>Bacillati</taxon>
        <taxon>Bacillota</taxon>
        <taxon>Bacilli</taxon>
        <taxon>Lactobacillales</taxon>
        <taxon>Lactobacillaceae</taxon>
        <taxon>Xylocopilactobacillus</taxon>
    </lineage>
</organism>
<dbReference type="InterPro" id="IPR024909">
    <property type="entry name" value="Cys-tRNA/MSH_ligase"/>
</dbReference>
<dbReference type="HAMAP" id="MF_00041">
    <property type="entry name" value="Cys_tRNA_synth"/>
    <property type="match status" value="1"/>
</dbReference>
<feature type="binding site" evidence="13">
    <location>
        <position position="28"/>
    </location>
    <ligand>
        <name>Zn(2+)</name>
        <dbReference type="ChEBI" id="CHEBI:29105"/>
    </ligand>
</feature>
<accession>A0AAU9CXY9</accession>
<dbReference type="EMBL" id="AP026802">
    <property type="protein sequence ID" value="BDR58889.1"/>
    <property type="molecule type" value="Genomic_DNA"/>
</dbReference>
<keyword evidence="5 13" id="KW-0436">Ligase</keyword>
<sequence>MLKIYNTLSRTKEEFIPQSSKVVTMYVCGPTVYNYIHIGNARSVVAFDTIRRYLMYRGYEVRFVSNFTDVDDRMIERSSAEKVTVSDLAAQFIAAYEEDIEQLNVIEPTVRTRATEFIPQIVDFIAKLIQKGYAYESEGDVYFRTRKYPTYGELSDQSVADLLVGASEHVNSVEQARKEDSLDFALWKGQKQNEIAWDAPFGKGRPGWHIECSVMSIAELGDTIDIHGGGEDLMFPHHENERAQSESLTGKQFVRYWMHNAFVTTANDEKMSKSLGNFVTLRDALKENDPNFLRFFLVQTNYRKPLQYDLTSMTQAKRSYDRIIETINQLRNKPSADVGFNPRISDLIAKFRDRFMAAMDDDFNVQNALAVIYEYLKWINKDVLTKDISTDNLKEIQQLLVDWLWVLGLEVPERLEIDDPHVLNLIEKRDAARKARDFKLSDDLRDELLALGIEIKDTPEGTKYTKNDKC</sequence>
<keyword evidence="4 13" id="KW-0963">Cytoplasm</keyword>
<dbReference type="GO" id="GO:0005829">
    <property type="term" value="C:cytosol"/>
    <property type="evidence" value="ECO:0007669"/>
    <property type="project" value="TreeGrafter"/>
</dbReference>
<keyword evidence="11 13" id="KW-0030">Aminoacyl-tRNA synthetase</keyword>
<name>A0AAU9CXY9_9LACO</name>
<dbReference type="PANTHER" id="PTHR10890">
    <property type="entry name" value="CYSTEINYL-TRNA SYNTHETASE"/>
    <property type="match status" value="1"/>
</dbReference>
<feature type="binding site" evidence="13">
    <location>
        <position position="241"/>
    </location>
    <ligand>
        <name>Zn(2+)</name>
        <dbReference type="ChEBI" id="CHEBI:29105"/>
    </ligand>
</feature>
<dbReference type="InterPro" id="IPR014729">
    <property type="entry name" value="Rossmann-like_a/b/a_fold"/>
</dbReference>
<keyword evidence="9 13" id="KW-0067">ATP-binding</keyword>
<dbReference type="InterPro" id="IPR032678">
    <property type="entry name" value="tRNA-synt_1_cat_dom"/>
</dbReference>
<evidence type="ECO:0000256" key="8">
    <source>
        <dbReference type="ARBA" id="ARBA00022833"/>
    </source>
</evidence>
<dbReference type="FunFam" id="3.40.50.620:FF:000009">
    <property type="entry name" value="Cysteine--tRNA ligase"/>
    <property type="match status" value="1"/>
</dbReference>
<gene>
    <name evidence="13 15" type="primary">cysS</name>
    <name evidence="15" type="ORF">XA3_13300</name>
</gene>
<evidence type="ECO:0000256" key="3">
    <source>
        <dbReference type="ARBA" id="ARBA00011245"/>
    </source>
</evidence>
<feature type="domain" description="Cysteinyl-tRNA synthetase class Ia DALR" evidence="14">
    <location>
        <begin position="354"/>
        <end position="415"/>
    </location>
</feature>
<dbReference type="Pfam" id="PF01406">
    <property type="entry name" value="tRNA-synt_1e"/>
    <property type="match status" value="1"/>
</dbReference>
<keyword evidence="16" id="KW-1185">Reference proteome</keyword>
<evidence type="ECO:0000313" key="15">
    <source>
        <dbReference type="EMBL" id="BDR58889.1"/>
    </source>
</evidence>
<evidence type="ECO:0000259" key="14">
    <source>
        <dbReference type="SMART" id="SM00840"/>
    </source>
</evidence>
<evidence type="ECO:0000256" key="4">
    <source>
        <dbReference type="ARBA" id="ARBA00022490"/>
    </source>
</evidence>
<evidence type="ECO:0000256" key="12">
    <source>
        <dbReference type="ARBA" id="ARBA00047398"/>
    </source>
</evidence>
<keyword evidence="10 13" id="KW-0648">Protein biosynthesis</keyword>
<evidence type="ECO:0000256" key="11">
    <source>
        <dbReference type="ARBA" id="ARBA00023146"/>
    </source>
</evidence>
<comment type="subunit">
    <text evidence="3 13">Monomer.</text>
</comment>
<feature type="short sequence motif" description="'HIGH' region" evidence="13">
    <location>
        <begin position="30"/>
        <end position="40"/>
    </location>
</feature>
<comment type="cofactor">
    <cofactor evidence="13">
        <name>Zn(2+)</name>
        <dbReference type="ChEBI" id="CHEBI:29105"/>
    </cofactor>
    <text evidence="13">Binds 1 zinc ion per subunit.</text>
</comment>
<dbReference type="GO" id="GO:0008270">
    <property type="term" value="F:zinc ion binding"/>
    <property type="evidence" value="ECO:0007669"/>
    <property type="project" value="UniProtKB-UniRule"/>
</dbReference>
<dbReference type="SUPFAM" id="SSF52374">
    <property type="entry name" value="Nucleotidylyl transferase"/>
    <property type="match status" value="1"/>
</dbReference>
<dbReference type="Gene3D" id="3.40.50.620">
    <property type="entry name" value="HUPs"/>
    <property type="match status" value="1"/>
</dbReference>
<proteinExistence type="inferred from homology"/>
<dbReference type="Gene3D" id="1.20.120.1910">
    <property type="entry name" value="Cysteine-tRNA ligase, C-terminal anti-codon recognition domain"/>
    <property type="match status" value="1"/>
</dbReference>
<dbReference type="NCBIfam" id="TIGR00435">
    <property type="entry name" value="cysS"/>
    <property type="match status" value="1"/>
</dbReference>
<dbReference type="GO" id="GO:0005524">
    <property type="term" value="F:ATP binding"/>
    <property type="evidence" value="ECO:0007669"/>
    <property type="project" value="UniProtKB-UniRule"/>
</dbReference>
<dbReference type="InterPro" id="IPR009080">
    <property type="entry name" value="tRNAsynth_Ia_anticodon-bd"/>
</dbReference>
<evidence type="ECO:0000256" key="10">
    <source>
        <dbReference type="ARBA" id="ARBA00022917"/>
    </source>
</evidence>
<evidence type="ECO:0000256" key="7">
    <source>
        <dbReference type="ARBA" id="ARBA00022741"/>
    </source>
</evidence>
<dbReference type="PRINTS" id="PR00983">
    <property type="entry name" value="TRNASYNTHCYS"/>
</dbReference>
<dbReference type="CDD" id="cd00672">
    <property type="entry name" value="CysRS_core"/>
    <property type="match status" value="1"/>
</dbReference>
<dbReference type="SUPFAM" id="SSF47323">
    <property type="entry name" value="Anticodon-binding domain of a subclass of class I aminoacyl-tRNA synthetases"/>
    <property type="match status" value="1"/>
</dbReference>
<comment type="similarity">
    <text evidence="2 13">Belongs to the class-I aminoacyl-tRNA synthetase family.</text>
</comment>
<dbReference type="InterPro" id="IPR015803">
    <property type="entry name" value="Cys-tRNA-ligase"/>
</dbReference>
<evidence type="ECO:0000256" key="1">
    <source>
        <dbReference type="ARBA" id="ARBA00004496"/>
    </source>
</evidence>
<feature type="binding site" evidence="13">
    <location>
        <position position="273"/>
    </location>
    <ligand>
        <name>ATP</name>
        <dbReference type="ChEBI" id="CHEBI:30616"/>
    </ligand>
</feature>
<dbReference type="Proteomes" id="UP001321861">
    <property type="component" value="Chromosome"/>
</dbReference>
<dbReference type="EC" id="6.1.1.16" evidence="13"/>
<dbReference type="PANTHER" id="PTHR10890:SF3">
    <property type="entry name" value="CYSTEINE--TRNA LIGASE, CYTOPLASMIC"/>
    <property type="match status" value="1"/>
</dbReference>
<dbReference type="GO" id="GO:0004817">
    <property type="term" value="F:cysteine-tRNA ligase activity"/>
    <property type="evidence" value="ECO:0007669"/>
    <property type="project" value="UniProtKB-UniRule"/>
</dbReference>
<protein>
    <recommendedName>
        <fullName evidence="13">Cysteine--tRNA ligase</fullName>
        <ecNumber evidence="13">6.1.1.16</ecNumber>
    </recommendedName>
    <alternativeName>
        <fullName evidence="13">Cysteinyl-tRNA synthetase</fullName>
        <shortName evidence="13">CysRS</shortName>
    </alternativeName>
</protein>
<evidence type="ECO:0000256" key="2">
    <source>
        <dbReference type="ARBA" id="ARBA00005594"/>
    </source>
</evidence>
<keyword evidence="7 13" id="KW-0547">Nucleotide-binding</keyword>
<evidence type="ECO:0000313" key="16">
    <source>
        <dbReference type="Proteomes" id="UP001321861"/>
    </source>
</evidence>
<dbReference type="InterPro" id="IPR015273">
    <property type="entry name" value="Cys-tRNA-synt_Ia_DALR"/>
</dbReference>